<evidence type="ECO:0000256" key="8">
    <source>
        <dbReference type="ARBA" id="ARBA00023065"/>
    </source>
</evidence>
<keyword evidence="5 11" id="KW-0812">Transmembrane</keyword>
<dbReference type="CDD" id="cd00310">
    <property type="entry name" value="ATP-synt_Fo_a_6"/>
    <property type="match status" value="1"/>
</dbReference>
<keyword evidence="4 11" id="KW-0138">CF(0)</keyword>
<dbReference type="PRINTS" id="PR00123">
    <property type="entry name" value="ATPASEA"/>
</dbReference>
<comment type="similarity">
    <text evidence="2 11 12">Belongs to the ATPase A chain family.</text>
</comment>
<dbReference type="GO" id="GO:0046933">
    <property type="term" value="F:proton-transporting ATP synthase activity, rotational mechanism"/>
    <property type="evidence" value="ECO:0007669"/>
    <property type="project" value="UniProtKB-UniRule"/>
</dbReference>
<dbReference type="NCBIfam" id="TIGR01131">
    <property type="entry name" value="ATP_synt_6_or_A"/>
    <property type="match status" value="1"/>
</dbReference>
<evidence type="ECO:0000256" key="12">
    <source>
        <dbReference type="RuleBase" id="RU000483"/>
    </source>
</evidence>
<evidence type="ECO:0000256" key="4">
    <source>
        <dbReference type="ARBA" id="ARBA00022547"/>
    </source>
</evidence>
<evidence type="ECO:0000256" key="6">
    <source>
        <dbReference type="ARBA" id="ARBA00022781"/>
    </source>
</evidence>
<evidence type="ECO:0000256" key="10">
    <source>
        <dbReference type="ARBA" id="ARBA00023310"/>
    </source>
</evidence>
<keyword evidence="10 11" id="KW-0066">ATP synthesis</keyword>
<feature type="region of interest" description="Disordered" evidence="13">
    <location>
        <begin position="125"/>
        <end position="149"/>
    </location>
</feature>
<dbReference type="InterPro" id="IPR045083">
    <property type="entry name" value="ATP_synth_F0_asu_bact/mt"/>
</dbReference>
<feature type="chain" id="PRO_5037679619" description="ATP synthase subunit a" evidence="14">
    <location>
        <begin position="28"/>
        <end position="423"/>
    </location>
</feature>
<evidence type="ECO:0000256" key="2">
    <source>
        <dbReference type="ARBA" id="ARBA00006810"/>
    </source>
</evidence>
<keyword evidence="3 11" id="KW-0813">Transport</keyword>
<gene>
    <name evidence="11" type="primary">atpB</name>
    <name evidence="15" type="ORF">AsAng_0060580</name>
</gene>
<feature type="transmembrane region" description="Helical" evidence="11">
    <location>
        <begin position="396"/>
        <end position="414"/>
    </location>
</feature>
<dbReference type="SUPFAM" id="SSF81336">
    <property type="entry name" value="F1F0 ATP synthase subunit A"/>
    <property type="match status" value="1"/>
</dbReference>
<dbReference type="PANTHER" id="PTHR11410:SF0">
    <property type="entry name" value="ATP SYNTHASE SUBUNIT A"/>
    <property type="match status" value="1"/>
</dbReference>
<comment type="function">
    <text evidence="11 12">Key component of the proton channel; it plays a direct role in the translocation of protons across the membrane.</text>
</comment>
<dbReference type="GO" id="GO:0045259">
    <property type="term" value="C:proton-transporting ATP synthase complex"/>
    <property type="evidence" value="ECO:0007669"/>
    <property type="project" value="UniProtKB-KW"/>
</dbReference>
<evidence type="ECO:0000256" key="5">
    <source>
        <dbReference type="ARBA" id="ARBA00022692"/>
    </source>
</evidence>
<feature type="transmembrane region" description="Helical" evidence="11">
    <location>
        <begin position="340"/>
        <end position="364"/>
    </location>
</feature>
<sequence>MNMLKTFKSTFFLLVIALLTCSQTAFATEPTESNEKEEDPIEAMMHHLGDANEFHIAGDISIPLPCIAWSEKGLMMTLSSSFEHGHKAVNGYVLHHGILMRVLGDDFPTDKTVDITFEDGHAHDAAHGHAEGHEHQTVDQHGVSGGAAEKTEEAEHKTMINYNGHSYEVEACMSLQNTGSSWQDFSISKNVFGMLLALILLIIVFSKISKAYTTREKQAPKGLQSFVEPIILFMRDEVVKPAIGDKDWKRFFPFIMCLFFFILFCNLLGLIPFFPGSANITGNIGVTMILALVVFIVVNVNGTKDYWMHILWMPGIPTGVKPLLTIIEVMSLFIKPATLFIRLFANITAGHVIILSLVSLIFFFKSAMGMGGAAAGVSIAVPFVFAMNLLELFVAFLQAFVFSLLTALYIGSAVETHDHEHAH</sequence>
<dbReference type="Proteomes" id="UP001060919">
    <property type="component" value="Chromosome"/>
</dbReference>
<dbReference type="GO" id="GO:0005886">
    <property type="term" value="C:plasma membrane"/>
    <property type="evidence" value="ECO:0007669"/>
    <property type="project" value="UniProtKB-SubCell"/>
</dbReference>
<organism evidence="15 16">
    <name type="scientific">Aureispira anguillae</name>
    <dbReference type="NCBI Taxonomy" id="2864201"/>
    <lineage>
        <taxon>Bacteria</taxon>
        <taxon>Pseudomonadati</taxon>
        <taxon>Bacteroidota</taxon>
        <taxon>Saprospiria</taxon>
        <taxon>Saprospirales</taxon>
        <taxon>Saprospiraceae</taxon>
        <taxon>Aureispira</taxon>
    </lineage>
</organism>
<keyword evidence="16" id="KW-1185">Reference proteome</keyword>
<keyword evidence="8 11" id="KW-0406">Ion transport</keyword>
<keyword evidence="14" id="KW-0732">Signal</keyword>
<dbReference type="AlphaFoldDB" id="A0A915YLM1"/>
<feature type="transmembrane region" description="Helical" evidence="11">
    <location>
        <begin position="280"/>
        <end position="298"/>
    </location>
</feature>
<evidence type="ECO:0000256" key="1">
    <source>
        <dbReference type="ARBA" id="ARBA00004141"/>
    </source>
</evidence>
<dbReference type="Gene3D" id="1.20.120.220">
    <property type="entry name" value="ATP synthase, F0 complex, subunit A"/>
    <property type="match status" value="1"/>
</dbReference>
<evidence type="ECO:0000256" key="9">
    <source>
        <dbReference type="ARBA" id="ARBA00023136"/>
    </source>
</evidence>
<dbReference type="EMBL" id="AP026867">
    <property type="protein sequence ID" value="BDS15274.1"/>
    <property type="molecule type" value="Genomic_DNA"/>
</dbReference>
<dbReference type="InterPro" id="IPR035908">
    <property type="entry name" value="F0_ATP_A_sf"/>
</dbReference>
<feature type="signal peptide" evidence="14">
    <location>
        <begin position="1"/>
        <end position="27"/>
    </location>
</feature>
<proteinExistence type="inferred from homology"/>
<name>A0A915YLM1_9BACT</name>
<dbReference type="InterPro" id="IPR000568">
    <property type="entry name" value="ATP_synth_F0_asu"/>
</dbReference>
<accession>A0A915YLM1</accession>
<keyword evidence="6 11" id="KW-0375">Hydrogen ion transport</keyword>
<keyword evidence="9 11" id="KW-0472">Membrane</keyword>
<protein>
    <recommendedName>
        <fullName evidence="11 12">ATP synthase subunit a</fullName>
    </recommendedName>
    <alternativeName>
        <fullName evidence="11">ATP synthase F0 sector subunit a</fullName>
    </alternativeName>
    <alternativeName>
        <fullName evidence="11">F-ATPase subunit 6</fullName>
    </alternativeName>
</protein>
<evidence type="ECO:0000313" key="16">
    <source>
        <dbReference type="Proteomes" id="UP001060919"/>
    </source>
</evidence>
<feature type="transmembrane region" description="Helical" evidence="11">
    <location>
        <begin position="371"/>
        <end position="390"/>
    </location>
</feature>
<dbReference type="PANTHER" id="PTHR11410">
    <property type="entry name" value="ATP SYNTHASE SUBUNIT A"/>
    <property type="match status" value="1"/>
</dbReference>
<comment type="subcellular location">
    <subcellularLocation>
        <location evidence="11 12">Cell membrane</location>
        <topology evidence="11 12">Multi-pass membrane protein</topology>
    </subcellularLocation>
    <subcellularLocation>
        <location evidence="1">Membrane</location>
        <topology evidence="1">Multi-pass membrane protein</topology>
    </subcellularLocation>
</comment>
<dbReference type="Pfam" id="PF00119">
    <property type="entry name" value="ATP-synt_A"/>
    <property type="match status" value="1"/>
</dbReference>
<feature type="transmembrane region" description="Helical" evidence="11">
    <location>
        <begin position="191"/>
        <end position="208"/>
    </location>
</feature>
<evidence type="ECO:0000313" key="15">
    <source>
        <dbReference type="EMBL" id="BDS15274.1"/>
    </source>
</evidence>
<evidence type="ECO:0000256" key="13">
    <source>
        <dbReference type="SAM" id="MobiDB-lite"/>
    </source>
</evidence>
<reference evidence="15" key="1">
    <citation type="submission" date="2022-09" db="EMBL/GenBank/DDBJ databases">
        <title>Aureispira anguillicida sp. nov., isolated from Leptocephalus of Japanese eel Anguilla japonica.</title>
        <authorList>
            <person name="Yuasa K."/>
            <person name="Mekata T."/>
            <person name="Ikunari K."/>
        </authorList>
    </citation>
    <scope>NUCLEOTIDE SEQUENCE</scope>
    <source>
        <strain evidence="15">EL160426</strain>
    </source>
</reference>
<keyword evidence="11" id="KW-1003">Cell membrane</keyword>
<evidence type="ECO:0000256" key="7">
    <source>
        <dbReference type="ARBA" id="ARBA00022989"/>
    </source>
</evidence>
<dbReference type="HAMAP" id="MF_01393">
    <property type="entry name" value="ATP_synth_a_bact"/>
    <property type="match status" value="1"/>
</dbReference>
<feature type="transmembrane region" description="Helical" evidence="11">
    <location>
        <begin position="251"/>
        <end position="274"/>
    </location>
</feature>
<keyword evidence="7 11" id="KW-1133">Transmembrane helix</keyword>
<evidence type="ECO:0000256" key="3">
    <source>
        <dbReference type="ARBA" id="ARBA00022448"/>
    </source>
</evidence>
<evidence type="ECO:0000256" key="11">
    <source>
        <dbReference type="HAMAP-Rule" id="MF_01393"/>
    </source>
</evidence>
<evidence type="ECO:0000256" key="14">
    <source>
        <dbReference type="SAM" id="SignalP"/>
    </source>
</evidence>
<feature type="compositionally biased region" description="Basic and acidic residues" evidence="13">
    <location>
        <begin position="125"/>
        <end position="138"/>
    </location>
</feature>
<dbReference type="KEGG" id="aup:AsAng_0060580"/>